<accession>A0A951QA63</accession>
<evidence type="ECO:0000313" key="3">
    <source>
        <dbReference type="EMBL" id="MBW4659053.1"/>
    </source>
</evidence>
<evidence type="ECO:0000256" key="2">
    <source>
        <dbReference type="ARBA" id="ARBA00023235"/>
    </source>
</evidence>
<name>A0A951QA63_9CYAN</name>
<comment type="similarity">
    <text evidence="1">Belongs to the N-acylglucosamine 2-epimerase family.</text>
</comment>
<gene>
    <name evidence="3" type="ORF">KME15_10285</name>
</gene>
<dbReference type="Proteomes" id="UP000757435">
    <property type="component" value="Unassembled WGS sequence"/>
</dbReference>
<dbReference type="PANTHER" id="PTHR15108">
    <property type="entry name" value="N-ACYLGLUCOSAMINE-2-EPIMERASE"/>
    <property type="match status" value="1"/>
</dbReference>
<dbReference type="Gene3D" id="1.50.10.10">
    <property type="match status" value="1"/>
</dbReference>
<dbReference type="EMBL" id="JAHHHD010000009">
    <property type="protein sequence ID" value="MBW4659053.1"/>
    <property type="molecule type" value="Genomic_DNA"/>
</dbReference>
<dbReference type="GO" id="GO:0005975">
    <property type="term" value="P:carbohydrate metabolic process"/>
    <property type="evidence" value="ECO:0007669"/>
    <property type="project" value="InterPro"/>
</dbReference>
<keyword evidence="2" id="KW-0413">Isomerase</keyword>
<protein>
    <submittedName>
        <fullName evidence="3">AGE family epimerase/isomerase</fullName>
    </submittedName>
</protein>
<proteinExistence type="inferred from homology"/>
<comment type="caution">
    <text evidence="3">The sequence shown here is derived from an EMBL/GenBank/DDBJ whole genome shotgun (WGS) entry which is preliminary data.</text>
</comment>
<reference evidence="3" key="1">
    <citation type="submission" date="2021-05" db="EMBL/GenBank/DDBJ databases">
        <authorList>
            <person name="Pietrasiak N."/>
            <person name="Ward R."/>
            <person name="Stajich J.E."/>
            <person name="Kurbessoian T."/>
        </authorList>
    </citation>
    <scope>NUCLEOTIDE SEQUENCE</scope>
    <source>
        <strain evidence="3">UHER 2000/2452</strain>
    </source>
</reference>
<dbReference type="Pfam" id="PF07221">
    <property type="entry name" value="GlcNAc_2-epim"/>
    <property type="match status" value="1"/>
</dbReference>
<evidence type="ECO:0000256" key="1">
    <source>
        <dbReference type="ARBA" id="ARBA00008558"/>
    </source>
</evidence>
<dbReference type="FunFam" id="1.50.10.10:FF:000021">
    <property type="entry name" value="N-acylglucosamine 2-epimerase"/>
    <property type="match status" value="1"/>
</dbReference>
<evidence type="ECO:0000313" key="4">
    <source>
        <dbReference type="Proteomes" id="UP000757435"/>
    </source>
</evidence>
<dbReference type="SUPFAM" id="SSF48208">
    <property type="entry name" value="Six-hairpin glycosidases"/>
    <property type="match status" value="1"/>
</dbReference>
<sequence>MSADSVTQNFTALAELYRGALLNDVLPFWMQHSIDWQQGGYFTCLDRTGKVYDTDKFIWLQNRQVWTFSMLYSQLERADQLEQAAQLEQRQDWLKAATHGANFLANHGRDAEGNWYFAIDRGGNPLVQPYNIFSDCFAAMAFSKYALAADAEWAKDVALQAYGNVLRRKDNPKGTYTKAYPGTRPMKFLAVPMILANLSLEMDWLLPSEQLEQILADTVKEVMTDFWDDGLMYENVSPDGSHLDCFEGRLINPGHGIEAMWFIMDIANRRNDTQMIHKAVDIVLSILNFSWDSEYGGLYYFMDAKGYPPQQLEWDQKLWWVHLESLVALSMGYRLTGREECWNWYQKLHDYTWSHFADPEYGEWFGYLDRRGQVLLNLKGGKWKGCFHVPRSLYLCWQQFAALSEKANLDERTS</sequence>
<dbReference type="CDD" id="cd00249">
    <property type="entry name" value="AGE"/>
    <property type="match status" value="1"/>
</dbReference>
<dbReference type="AlphaFoldDB" id="A0A951QA63"/>
<dbReference type="InterPro" id="IPR008928">
    <property type="entry name" value="6-hairpin_glycosidase_sf"/>
</dbReference>
<dbReference type="InterPro" id="IPR034116">
    <property type="entry name" value="AGE_dom"/>
</dbReference>
<dbReference type="InterPro" id="IPR010819">
    <property type="entry name" value="AGE/CE"/>
</dbReference>
<dbReference type="InterPro" id="IPR012341">
    <property type="entry name" value="6hp_glycosidase-like_sf"/>
</dbReference>
<reference evidence="3" key="2">
    <citation type="journal article" date="2022" name="Microbiol. Resour. Announc.">
        <title>Metagenome Sequencing to Explore Phylogenomics of Terrestrial Cyanobacteria.</title>
        <authorList>
            <person name="Ward R.D."/>
            <person name="Stajich J.E."/>
            <person name="Johansen J.R."/>
            <person name="Huntemann M."/>
            <person name="Clum A."/>
            <person name="Foster B."/>
            <person name="Foster B."/>
            <person name="Roux S."/>
            <person name="Palaniappan K."/>
            <person name="Varghese N."/>
            <person name="Mukherjee S."/>
            <person name="Reddy T.B.K."/>
            <person name="Daum C."/>
            <person name="Copeland A."/>
            <person name="Chen I.A."/>
            <person name="Ivanova N.N."/>
            <person name="Kyrpides N.C."/>
            <person name="Shapiro N."/>
            <person name="Eloe-Fadrosh E.A."/>
            <person name="Pietrasiak N."/>
        </authorList>
    </citation>
    <scope>NUCLEOTIDE SEQUENCE</scope>
    <source>
        <strain evidence="3">UHER 2000/2452</strain>
    </source>
</reference>
<organism evidence="3 4">
    <name type="scientific">Drouetiella hepatica Uher 2000/2452</name>
    <dbReference type="NCBI Taxonomy" id="904376"/>
    <lineage>
        <taxon>Bacteria</taxon>
        <taxon>Bacillati</taxon>
        <taxon>Cyanobacteriota</taxon>
        <taxon>Cyanophyceae</taxon>
        <taxon>Oculatellales</taxon>
        <taxon>Oculatellaceae</taxon>
        <taxon>Drouetiella</taxon>
    </lineage>
</organism>
<dbReference type="GO" id="GO:0016853">
    <property type="term" value="F:isomerase activity"/>
    <property type="evidence" value="ECO:0007669"/>
    <property type="project" value="UniProtKB-KW"/>
</dbReference>